<dbReference type="PANTHER" id="PTHR22946">
    <property type="entry name" value="DIENELACTONE HYDROLASE DOMAIN-CONTAINING PROTEIN-RELATED"/>
    <property type="match status" value="1"/>
</dbReference>
<evidence type="ECO:0000313" key="5">
    <source>
        <dbReference type="Proteomes" id="UP000309215"/>
    </source>
</evidence>
<evidence type="ECO:0000259" key="3">
    <source>
        <dbReference type="SMART" id="SM00939"/>
    </source>
</evidence>
<evidence type="ECO:0000313" key="4">
    <source>
        <dbReference type="EMBL" id="TKC99800.1"/>
    </source>
</evidence>
<dbReference type="InterPro" id="IPR013736">
    <property type="entry name" value="Xaa-Pro_dipept_C"/>
</dbReference>
<dbReference type="InterPro" id="IPR050261">
    <property type="entry name" value="FrsA_esterase"/>
</dbReference>
<accession>A0A4U1IZ02</accession>
<dbReference type="AlphaFoldDB" id="A0A4U1IZ02"/>
<dbReference type="SMART" id="SM00939">
    <property type="entry name" value="PepX_C"/>
    <property type="match status" value="1"/>
</dbReference>
<name>A0A4U1IZ02_9BACT</name>
<dbReference type="OrthoDB" id="9806163at2"/>
<dbReference type="EMBL" id="SSMQ01000053">
    <property type="protein sequence ID" value="TKC99800.1"/>
    <property type="molecule type" value="Genomic_DNA"/>
</dbReference>
<dbReference type="Pfam" id="PF08530">
    <property type="entry name" value="PepX_C"/>
    <property type="match status" value="1"/>
</dbReference>
<dbReference type="SUPFAM" id="SSF53474">
    <property type="entry name" value="alpha/beta-Hydrolases"/>
    <property type="match status" value="1"/>
</dbReference>
<organism evidence="4 5">
    <name type="scientific">Polyangium fumosum</name>
    <dbReference type="NCBI Taxonomy" id="889272"/>
    <lineage>
        <taxon>Bacteria</taxon>
        <taxon>Pseudomonadati</taxon>
        <taxon>Myxococcota</taxon>
        <taxon>Polyangia</taxon>
        <taxon>Polyangiales</taxon>
        <taxon>Polyangiaceae</taxon>
        <taxon>Polyangium</taxon>
    </lineage>
</organism>
<dbReference type="InterPro" id="IPR008979">
    <property type="entry name" value="Galactose-bd-like_sf"/>
</dbReference>
<evidence type="ECO:0000256" key="2">
    <source>
        <dbReference type="SAM" id="SignalP"/>
    </source>
</evidence>
<feature type="signal peptide" evidence="2">
    <location>
        <begin position="1"/>
        <end position="45"/>
    </location>
</feature>
<dbReference type="PANTHER" id="PTHR22946:SF9">
    <property type="entry name" value="POLYKETIDE TRANSFERASE AF380"/>
    <property type="match status" value="1"/>
</dbReference>
<keyword evidence="2" id="KW-0732">Signal</keyword>
<evidence type="ECO:0000256" key="1">
    <source>
        <dbReference type="ARBA" id="ARBA00022801"/>
    </source>
</evidence>
<keyword evidence="5" id="KW-1185">Reference proteome</keyword>
<dbReference type="InterPro" id="IPR000383">
    <property type="entry name" value="Xaa-Pro-like_dom"/>
</dbReference>
<feature type="domain" description="Xaa-Pro dipeptidyl-peptidase C-terminal" evidence="3">
    <location>
        <begin position="316"/>
        <end position="545"/>
    </location>
</feature>
<dbReference type="GO" id="GO:0008239">
    <property type="term" value="F:dipeptidyl-peptidase activity"/>
    <property type="evidence" value="ECO:0007669"/>
    <property type="project" value="InterPro"/>
</dbReference>
<dbReference type="Gene3D" id="2.60.120.260">
    <property type="entry name" value="Galactose-binding domain-like"/>
    <property type="match status" value="1"/>
</dbReference>
<dbReference type="Pfam" id="PF02129">
    <property type="entry name" value="Peptidase_S15"/>
    <property type="match status" value="1"/>
</dbReference>
<dbReference type="Gene3D" id="3.40.50.1820">
    <property type="entry name" value="alpha/beta hydrolase"/>
    <property type="match status" value="1"/>
</dbReference>
<feature type="chain" id="PRO_5020620050" evidence="2">
    <location>
        <begin position="46"/>
        <end position="550"/>
    </location>
</feature>
<keyword evidence="1" id="KW-0378">Hydrolase</keyword>
<dbReference type="InterPro" id="IPR029058">
    <property type="entry name" value="AB_hydrolase_fold"/>
</dbReference>
<dbReference type="Proteomes" id="UP000309215">
    <property type="component" value="Unassembled WGS sequence"/>
</dbReference>
<gene>
    <name evidence="4" type="ORF">E8A74_36785</name>
</gene>
<reference evidence="4 5" key="1">
    <citation type="submission" date="2019-04" db="EMBL/GenBank/DDBJ databases">
        <authorList>
            <person name="Li Y."/>
            <person name="Wang J."/>
        </authorList>
    </citation>
    <scope>NUCLEOTIDE SEQUENCE [LARGE SCALE GENOMIC DNA]</scope>
    <source>
        <strain evidence="4 5">DSM 14668</strain>
    </source>
</reference>
<dbReference type="SUPFAM" id="SSF49785">
    <property type="entry name" value="Galactose-binding domain-like"/>
    <property type="match status" value="1"/>
</dbReference>
<proteinExistence type="predicted"/>
<protein>
    <submittedName>
        <fullName evidence="4">Acyl esterase</fullName>
    </submittedName>
</protein>
<comment type="caution">
    <text evidence="4">The sequence shown here is derived from an EMBL/GenBank/DDBJ whole genome shotgun (WGS) entry which is preliminary data.</text>
</comment>
<sequence length="550" mass="58818">MRVLTRRGSFSAISRARTGDQKMKKFTTVVLGTVAGLVCSQSALAAGGVTFDDQIVITSADGTEIAANLFTPVTTSPNTALPTIIFVNSWALEEHEYLVQAGKLAQDGYLVLSYSARGWGQSTAFATVGGPEDVEDLSAIIDWLDANTQADISNIGISGMSYGAGLSLLGLAHEPRIKTAAALSGWGSLPDALYGGESTSLVWGTLLVGSGYLLGEISSDIPAYFGDLLAGTDVAEAIAWAHERSPLTHVDKINARNAPVYISNNFNDELFKPNSSLKLYSLLTGPKRIDVNQGIHISAEATGLLGLPNYVWNNVHDWFDFWLKGVDNGITEEPPVTMELQSSNQRVEFEDWPSASVSTKTLYLGPRGLIGDGALRSSPNTSTYTNAIWSGADSIATTGIPILSAALDAHINLEVSAWLPAASDINSIVYETSSFSSPLKLRGASTLDVWISPSHAKTQLVAYLYDEDAFGNGKLISHGVRTLHNATPGQDVKMSIEFVAAGYDVPAGHRLALVLDTYDPLYQPATLLAHQVNIRYSSSKQSVLKLSYDP</sequence>
<dbReference type="GO" id="GO:0052689">
    <property type="term" value="F:carboxylic ester hydrolase activity"/>
    <property type="evidence" value="ECO:0007669"/>
    <property type="project" value="UniProtKB-ARBA"/>
</dbReference>